<organism evidence="1 2">
    <name type="scientific">Wenyingzhuangia gilva</name>
    <dbReference type="NCBI Taxonomy" id="3057677"/>
    <lineage>
        <taxon>Bacteria</taxon>
        <taxon>Pseudomonadati</taxon>
        <taxon>Bacteroidota</taxon>
        <taxon>Flavobacteriia</taxon>
        <taxon>Flavobacteriales</taxon>
        <taxon>Flavobacteriaceae</taxon>
        <taxon>Wenyingzhuangia</taxon>
    </lineage>
</organism>
<accession>A0ABT8VTM6</accession>
<dbReference type="Proteomes" id="UP001168642">
    <property type="component" value="Unassembled WGS sequence"/>
</dbReference>
<dbReference type="EMBL" id="JAUMIT010000005">
    <property type="protein sequence ID" value="MDO3695329.1"/>
    <property type="molecule type" value="Genomic_DNA"/>
</dbReference>
<proteinExistence type="predicted"/>
<protein>
    <submittedName>
        <fullName evidence="1">Uncharacterized protein</fullName>
    </submittedName>
</protein>
<reference evidence="1" key="1">
    <citation type="submission" date="2023-07" db="EMBL/GenBank/DDBJ databases">
        <title>Wenyingzhuangia sp. chi5 genome sequencing and assembly.</title>
        <authorList>
            <person name="Park S."/>
        </authorList>
    </citation>
    <scope>NUCLEOTIDE SEQUENCE</scope>
    <source>
        <strain evidence="1">Chi5</strain>
    </source>
</reference>
<comment type="caution">
    <text evidence="1">The sequence shown here is derived from an EMBL/GenBank/DDBJ whole genome shotgun (WGS) entry which is preliminary data.</text>
</comment>
<gene>
    <name evidence="1" type="ORF">QVZ41_10810</name>
</gene>
<name>A0ABT8VTM6_9FLAO</name>
<sequence>MSLEVKATITSATGRGLDVDFRKEDFTGFRTSANTIDFQWSAPLTSSYILNFSSSQEQTIRYAIEGTKVHIYQNGTYIDSKDLTSIYNIENGQEKTNPDISNLTSGPNITENAFGNLSTQTPYDAGWSNNGAGAVPWNTPNSGSGVRYINSLNNQLTYNGSTYTENTYFMMMRWESGVTNGSAYYYPVTLETNTTYNLNFLHTYWGNGTSGTFNVAVSQENTCQNIIAETNSTFATNDNKKLIYKAYPLPLLLQGPTIFYLKITEKVFGLQET</sequence>
<evidence type="ECO:0000313" key="2">
    <source>
        <dbReference type="Proteomes" id="UP001168642"/>
    </source>
</evidence>
<keyword evidence="2" id="KW-1185">Reference proteome</keyword>
<evidence type="ECO:0000313" key="1">
    <source>
        <dbReference type="EMBL" id="MDO3695329.1"/>
    </source>
</evidence>
<dbReference type="RefSeq" id="WP_302884591.1">
    <property type="nucleotide sequence ID" value="NZ_JAUMIT010000005.1"/>
</dbReference>